<gene>
    <name evidence="3" type="ORF">ACFQ4O_01695</name>
</gene>
<keyword evidence="1" id="KW-1133">Transmembrane helix</keyword>
<evidence type="ECO:0000256" key="1">
    <source>
        <dbReference type="SAM" id="Phobius"/>
    </source>
</evidence>
<dbReference type="RefSeq" id="WP_378773888.1">
    <property type="nucleotide sequence ID" value="NZ_JBHTMX010000005.1"/>
</dbReference>
<keyword evidence="1" id="KW-0812">Transmembrane</keyword>
<feature type="signal peptide" evidence="2">
    <location>
        <begin position="1"/>
        <end position="21"/>
    </location>
</feature>
<keyword evidence="4" id="KW-1185">Reference proteome</keyword>
<feature type="chain" id="PRO_5045182611" evidence="2">
    <location>
        <begin position="22"/>
        <end position="133"/>
    </location>
</feature>
<sequence>MFTPKNVVILGVALAALAALAMLFQSPEPPRGRHITYTALRAMSAELKSATIYDNELIGRDAQGNPVVATLPADPTIATWLAERGVDVTIAAAGGSQSGVASLVQMVVYYGSLIIFFGLLLRIARALEGRPYS</sequence>
<evidence type="ECO:0000313" key="4">
    <source>
        <dbReference type="Proteomes" id="UP001597171"/>
    </source>
</evidence>
<proteinExistence type="predicted"/>
<keyword evidence="1" id="KW-0472">Membrane</keyword>
<accession>A0ABW3Z3G9</accession>
<keyword evidence="2" id="KW-0732">Signal</keyword>
<feature type="transmembrane region" description="Helical" evidence="1">
    <location>
        <begin position="107"/>
        <end position="124"/>
    </location>
</feature>
<dbReference type="Proteomes" id="UP001597171">
    <property type="component" value="Unassembled WGS sequence"/>
</dbReference>
<comment type="caution">
    <text evidence="3">The sequence shown here is derived from an EMBL/GenBank/DDBJ whole genome shotgun (WGS) entry which is preliminary data.</text>
</comment>
<evidence type="ECO:0000313" key="3">
    <source>
        <dbReference type="EMBL" id="MFD1330706.1"/>
    </source>
</evidence>
<evidence type="ECO:0000256" key="2">
    <source>
        <dbReference type="SAM" id="SignalP"/>
    </source>
</evidence>
<protein>
    <submittedName>
        <fullName evidence="3">Uncharacterized protein</fullName>
    </submittedName>
</protein>
<reference evidence="4" key="1">
    <citation type="journal article" date="2019" name="Int. J. Syst. Evol. Microbiol.">
        <title>The Global Catalogue of Microorganisms (GCM) 10K type strain sequencing project: providing services to taxonomists for standard genome sequencing and annotation.</title>
        <authorList>
            <consortium name="The Broad Institute Genomics Platform"/>
            <consortium name="The Broad Institute Genome Sequencing Center for Infectious Disease"/>
            <person name="Wu L."/>
            <person name="Ma J."/>
        </authorList>
    </citation>
    <scope>NUCLEOTIDE SEQUENCE [LARGE SCALE GENOMIC DNA]</scope>
    <source>
        <strain evidence="4">CCUG 61696</strain>
    </source>
</reference>
<organism evidence="3 4">
    <name type="scientific">Methylopila musalis</name>
    <dbReference type="NCBI Taxonomy" id="1134781"/>
    <lineage>
        <taxon>Bacteria</taxon>
        <taxon>Pseudomonadati</taxon>
        <taxon>Pseudomonadota</taxon>
        <taxon>Alphaproteobacteria</taxon>
        <taxon>Hyphomicrobiales</taxon>
        <taxon>Methylopilaceae</taxon>
        <taxon>Methylopila</taxon>
    </lineage>
</organism>
<dbReference type="EMBL" id="JBHTMX010000005">
    <property type="protein sequence ID" value="MFD1330706.1"/>
    <property type="molecule type" value="Genomic_DNA"/>
</dbReference>
<name>A0ABW3Z3G9_9HYPH</name>